<dbReference type="GO" id="GO:0055085">
    <property type="term" value="P:transmembrane transport"/>
    <property type="evidence" value="ECO:0007669"/>
    <property type="project" value="InterPro"/>
</dbReference>
<feature type="region of interest" description="Disordered" evidence="5">
    <location>
        <begin position="68"/>
        <end position="120"/>
    </location>
</feature>
<evidence type="ECO:0000313" key="8">
    <source>
        <dbReference type="EMBL" id="VAW57476.1"/>
    </source>
</evidence>
<dbReference type="InterPro" id="IPR037682">
    <property type="entry name" value="TonB_C"/>
</dbReference>
<dbReference type="Pfam" id="PF03544">
    <property type="entry name" value="TonB_C"/>
    <property type="match status" value="1"/>
</dbReference>
<feature type="domain" description="TonB C-terminal" evidence="7">
    <location>
        <begin position="252"/>
        <end position="312"/>
    </location>
</feature>
<evidence type="ECO:0000256" key="4">
    <source>
        <dbReference type="ARBA" id="ARBA00023136"/>
    </source>
</evidence>
<feature type="compositionally biased region" description="Basic residues" evidence="5">
    <location>
        <begin position="81"/>
        <end position="113"/>
    </location>
</feature>
<dbReference type="NCBIfam" id="TIGR01352">
    <property type="entry name" value="tonB_Cterm"/>
    <property type="match status" value="1"/>
</dbReference>
<sequence length="315" mass="35041">MSTLNINPLDELFLPWVQSRNDRRFRTLLIVSVVIFSVFMSIVPFIEVPPPVKKDLKSVSPRLAALIMEKRKQPPPPPPKPIKKKVKKKPKVEKKPKKKKVTKKPKEKKKAVKKKADAMKKAASSGLMSMAAELNDLRDSFDVSELDDASLSKGNTKKQNFNAPVITSGAMQSSGGIKTSQLSSTTGGGKLKSRRTTKVSSNIDTGPSTRSVKRDSSGRAVRPQYEIEQVFQKNKSAIYSIYNRALRKDPTLQGKVVIELTIASNGKVIKARIVSSDLNNPKLERKLISRIKLFRFKAGKMGKVTVKYPIDFLPS</sequence>
<dbReference type="InterPro" id="IPR049806">
    <property type="entry name" value="MasK-like_C"/>
</dbReference>
<dbReference type="EMBL" id="UOFF01000403">
    <property type="protein sequence ID" value="VAW57476.1"/>
    <property type="molecule type" value="Genomic_DNA"/>
</dbReference>
<feature type="transmembrane region" description="Helical" evidence="6">
    <location>
        <begin position="28"/>
        <end position="46"/>
    </location>
</feature>
<evidence type="ECO:0000256" key="3">
    <source>
        <dbReference type="ARBA" id="ARBA00022989"/>
    </source>
</evidence>
<evidence type="ECO:0000256" key="5">
    <source>
        <dbReference type="SAM" id="MobiDB-lite"/>
    </source>
</evidence>
<feature type="compositionally biased region" description="Polar residues" evidence="5">
    <location>
        <begin position="169"/>
        <end position="185"/>
    </location>
</feature>
<dbReference type="GO" id="GO:0016020">
    <property type="term" value="C:membrane"/>
    <property type="evidence" value="ECO:0007669"/>
    <property type="project" value="UniProtKB-SubCell"/>
</dbReference>
<keyword evidence="4 6" id="KW-0472">Membrane</keyword>
<feature type="region of interest" description="Disordered" evidence="5">
    <location>
        <begin position="167"/>
        <end position="220"/>
    </location>
</feature>
<reference evidence="8" key="1">
    <citation type="submission" date="2018-06" db="EMBL/GenBank/DDBJ databases">
        <authorList>
            <person name="Zhirakovskaya E."/>
        </authorList>
    </citation>
    <scope>NUCLEOTIDE SEQUENCE</scope>
</reference>
<dbReference type="NCBIfam" id="NF033768">
    <property type="entry name" value="myxo_SS_tail"/>
    <property type="match status" value="1"/>
</dbReference>
<proteinExistence type="predicted"/>
<dbReference type="SUPFAM" id="SSF74653">
    <property type="entry name" value="TolA/TonB C-terminal domain"/>
    <property type="match status" value="1"/>
</dbReference>
<comment type="subcellular location">
    <subcellularLocation>
        <location evidence="1">Membrane</location>
        <topology evidence="1">Single-pass membrane protein</topology>
    </subcellularLocation>
</comment>
<organism evidence="8">
    <name type="scientific">hydrothermal vent metagenome</name>
    <dbReference type="NCBI Taxonomy" id="652676"/>
    <lineage>
        <taxon>unclassified sequences</taxon>
        <taxon>metagenomes</taxon>
        <taxon>ecological metagenomes</taxon>
    </lineage>
</organism>
<name>A0A3B0XMB8_9ZZZZ</name>
<dbReference type="InterPro" id="IPR006260">
    <property type="entry name" value="TonB/TolA_C"/>
</dbReference>
<evidence type="ECO:0000256" key="1">
    <source>
        <dbReference type="ARBA" id="ARBA00004167"/>
    </source>
</evidence>
<dbReference type="AlphaFoldDB" id="A0A3B0XMB8"/>
<keyword evidence="3 6" id="KW-1133">Transmembrane helix</keyword>
<gene>
    <name evidence="8" type="ORF">MNBD_GAMMA07-1181</name>
</gene>
<dbReference type="Gene3D" id="3.30.1150.10">
    <property type="match status" value="1"/>
</dbReference>
<evidence type="ECO:0000256" key="2">
    <source>
        <dbReference type="ARBA" id="ARBA00022692"/>
    </source>
</evidence>
<evidence type="ECO:0000259" key="7">
    <source>
        <dbReference type="Pfam" id="PF03544"/>
    </source>
</evidence>
<accession>A0A3B0XMB8</accession>
<feature type="compositionally biased region" description="Polar residues" evidence="5">
    <location>
        <begin position="198"/>
        <end position="210"/>
    </location>
</feature>
<evidence type="ECO:0000256" key="6">
    <source>
        <dbReference type="SAM" id="Phobius"/>
    </source>
</evidence>
<protein>
    <submittedName>
        <fullName evidence="8">TonB-like</fullName>
    </submittedName>
</protein>
<keyword evidence="2 6" id="KW-0812">Transmembrane</keyword>